<evidence type="ECO:0000313" key="1">
    <source>
        <dbReference type="EMBL" id="KAH6941206.1"/>
    </source>
</evidence>
<reference evidence="1" key="1">
    <citation type="submission" date="2020-05" db="EMBL/GenBank/DDBJ databases">
        <title>Large-scale comparative analyses of tick genomes elucidate their genetic diversity and vector capacities.</title>
        <authorList>
            <person name="Jia N."/>
            <person name="Wang J."/>
            <person name="Shi W."/>
            <person name="Du L."/>
            <person name="Sun Y."/>
            <person name="Zhan W."/>
            <person name="Jiang J."/>
            <person name="Wang Q."/>
            <person name="Zhang B."/>
            <person name="Ji P."/>
            <person name="Sakyi L.B."/>
            <person name="Cui X."/>
            <person name="Yuan T."/>
            <person name="Jiang B."/>
            <person name="Yang W."/>
            <person name="Lam T.T.-Y."/>
            <person name="Chang Q."/>
            <person name="Ding S."/>
            <person name="Wang X."/>
            <person name="Zhu J."/>
            <person name="Ruan X."/>
            <person name="Zhao L."/>
            <person name="Wei J."/>
            <person name="Que T."/>
            <person name="Du C."/>
            <person name="Cheng J."/>
            <person name="Dai P."/>
            <person name="Han X."/>
            <person name="Huang E."/>
            <person name="Gao Y."/>
            <person name="Liu J."/>
            <person name="Shao H."/>
            <person name="Ye R."/>
            <person name="Li L."/>
            <person name="Wei W."/>
            <person name="Wang X."/>
            <person name="Wang C."/>
            <person name="Yang T."/>
            <person name="Huo Q."/>
            <person name="Li W."/>
            <person name="Guo W."/>
            <person name="Chen H."/>
            <person name="Zhou L."/>
            <person name="Ni X."/>
            <person name="Tian J."/>
            <person name="Zhou Y."/>
            <person name="Sheng Y."/>
            <person name="Liu T."/>
            <person name="Pan Y."/>
            <person name="Xia L."/>
            <person name="Li J."/>
            <person name="Zhao F."/>
            <person name="Cao W."/>
        </authorList>
    </citation>
    <scope>NUCLEOTIDE SEQUENCE</scope>
    <source>
        <strain evidence="1">Hyas-2018</strain>
    </source>
</reference>
<keyword evidence="2" id="KW-1185">Reference proteome</keyword>
<gene>
    <name evidence="1" type="ORF">HPB50_015096</name>
</gene>
<comment type="caution">
    <text evidence="1">The sequence shown here is derived from an EMBL/GenBank/DDBJ whole genome shotgun (WGS) entry which is preliminary data.</text>
</comment>
<accession>A0ACB7T1X5</accession>
<proteinExistence type="predicted"/>
<evidence type="ECO:0000313" key="2">
    <source>
        <dbReference type="Proteomes" id="UP000821845"/>
    </source>
</evidence>
<sequence length="560" mass="60694">MAATALRGYDPATLAWKDVTAPMPEDSVPRTDIVDEGLFTVVTLRKRREQRKAAKASAADKPTSAKTPIKTSRVSWRPAAMPRISAEEFTIVLKPRVTVDLKATFQPACYRCGTVGHRVELCPHPNDQRCGHCGQVVGATEEGMTPHDCKPSCLVCGEGHLTGSQACKARFRRLQQPSGHRGGRGSPQQRPTPKTQGRQPGATNQAPKNTVAGRSSLADKQKPPPPTTSPTPQKTSTRTPDQGAPKLQAGEFPPLSAASGIRPPAKKTSSQVGNGARAASTSHCPSPTSSPEFLELKQELAALRAQNAQLLAKIASLEAGCTPVTSSPPPPSTEITADAREPERMCTAPSVAEPCNIEERFQAIESAMSTLVAQLATMSKSIENISQTVTHQVTSNIKTWLHGTNPRSRRTSPLKDVNRPSKFSQVKELAELSEDPEPLLPQGIDLKRVKLSTQLCTQIYTEVGVLHRDTTSGTIAFTEHMNDLFDATNSRHPNEGLRVGFSGLEFIKNSLKWLDNRDQDFHTEAISEDMFLAQSMAEGLRVTMSSMLALSEYLLNQCGF</sequence>
<protein>
    <submittedName>
        <fullName evidence="1">Uncharacterized protein</fullName>
    </submittedName>
</protein>
<organism evidence="1 2">
    <name type="scientific">Hyalomma asiaticum</name>
    <name type="common">Tick</name>
    <dbReference type="NCBI Taxonomy" id="266040"/>
    <lineage>
        <taxon>Eukaryota</taxon>
        <taxon>Metazoa</taxon>
        <taxon>Ecdysozoa</taxon>
        <taxon>Arthropoda</taxon>
        <taxon>Chelicerata</taxon>
        <taxon>Arachnida</taxon>
        <taxon>Acari</taxon>
        <taxon>Parasitiformes</taxon>
        <taxon>Ixodida</taxon>
        <taxon>Ixodoidea</taxon>
        <taxon>Ixodidae</taxon>
        <taxon>Hyalomminae</taxon>
        <taxon>Hyalomma</taxon>
    </lineage>
</organism>
<dbReference type="EMBL" id="CM023491">
    <property type="protein sequence ID" value="KAH6941206.1"/>
    <property type="molecule type" value="Genomic_DNA"/>
</dbReference>
<name>A0ACB7T1X5_HYAAI</name>
<dbReference type="Proteomes" id="UP000821845">
    <property type="component" value="Chromosome 11"/>
</dbReference>